<feature type="domain" description="TRAF1-6 MATH" evidence="2">
    <location>
        <begin position="477"/>
        <end position="583"/>
    </location>
</feature>
<evidence type="ECO:0000313" key="4">
    <source>
        <dbReference type="Proteomes" id="UP000821866"/>
    </source>
</evidence>
<proteinExistence type="predicted"/>
<feature type="compositionally biased region" description="Polar residues" evidence="1">
    <location>
        <begin position="386"/>
        <end position="398"/>
    </location>
</feature>
<accession>A0A9J6EHC5</accession>
<gene>
    <name evidence="3" type="ORF">HPB51_016605</name>
</gene>
<name>A0A9J6EHC5_RHIMP</name>
<dbReference type="Proteomes" id="UP000821866">
    <property type="component" value="Chromosome 2"/>
</dbReference>
<feature type="region of interest" description="Disordered" evidence="1">
    <location>
        <begin position="1"/>
        <end position="42"/>
    </location>
</feature>
<keyword evidence="4" id="KW-1185">Reference proteome</keyword>
<feature type="compositionally biased region" description="Basic and acidic residues" evidence="1">
    <location>
        <begin position="21"/>
        <end position="31"/>
    </location>
</feature>
<dbReference type="EMBL" id="JABSTU010000004">
    <property type="protein sequence ID" value="KAH8033833.1"/>
    <property type="molecule type" value="Genomic_DNA"/>
</dbReference>
<feature type="compositionally biased region" description="Basic and acidic residues" evidence="1">
    <location>
        <begin position="1"/>
        <end position="11"/>
    </location>
</feature>
<comment type="caution">
    <text evidence="3">The sequence shown here is derived from an EMBL/GenBank/DDBJ whole genome shotgun (WGS) entry which is preliminary data.</text>
</comment>
<dbReference type="SUPFAM" id="SSF49599">
    <property type="entry name" value="TRAF domain-like"/>
    <property type="match status" value="1"/>
</dbReference>
<sequence>MEANETTREPSTDMVSNKTEPCGREDAKEPPAGKGPQESACHEGSLEARFTNEKMNSRDHSVYIGMESGSDTLQKVCVEEQTCIEAEGAARDGNSVRREDSVVQRLPSGVSSGAICREVTITNDEIIANALLKTSRSLESEENSIYFLEDTEEGHTAETVRNARLHKKHTQAINAEDITNNCRMRGQEARQRESLLDVATASQDSNVRQTLRHNLVKQGAQGTSVAAEICSRPAGHDPTRCSSSEISLSGPVECKSSDCEDNRSPKCIEEAFVHCHVENEAESRITDSLCTLNTSDPSSCQAPTKAFAENEELEGSRLRESECEPEVGSMSLQSLKEKPPLQQESNAWLRDDQKKKALSSPVSLEPHELSSAEQHAGQQEREESEPSLTMSASSTTGSKVLETTAMKDIRFQGQDVVHYATGKNEVLNTSLRHYQRSTFGTPNYHEASLHCTAAHEACERVAVDGKGHSHNAEIAPGYNIKPSVLFRKKNGLLELGAEVTLCKGVYDDLLGWPFQKKSKLTLLHPSDDSRHVVFSMDGDNEFGYIGYLKPKGMHNLPVRANQYHSLQEIEEGGFVSDNKLYFRLEVSRE</sequence>
<evidence type="ECO:0000256" key="1">
    <source>
        <dbReference type="SAM" id="MobiDB-lite"/>
    </source>
</evidence>
<dbReference type="Gene3D" id="2.60.210.10">
    <property type="entry name" value="Apoptosis, Tumor Necrosis Factor Receptor Associated Protein 2, Chain A"/>
    <property type="match status" value="1"/>
</dbReference>
<protein>
    <recommendedName>
        <fullName evidence="2">TRAF1-6 MATH domain-containing protein</fullName>
    </recommendedName>
</protein>
<feature type="region of interest" description="Disordered" evidence="1">
    <location>
        <begin position="298"/>
        <end position="399"/>
    </location>
</feature>
<dbReference type="InterPro" id="IPR049342">
    <property type="entry name" value="TRAF1-6_MATH_dom"/>
</dbReference>
<dbReference type="InterPro" id="IPR008974">
    <property type="entry name" value="TRAF-like"/>
</dbReference>
<dbReference type="VEuPathDB" id="VectorBase:LOC119161475"/>
<reference evidence="3" key="2">
    <citation type="submission" date="2021-09" db="EMBL/GenBank/DDBJ databases">
        <authorList>
            <person name="Jia N."/>
            <person name="Wang J."/>
            <person name="Shi W."/>
            <person name="Du L."/>
            <person name="Sun Y."/>
            <person name="Zhan W."/>
            <person name="Jiang J."/>
            <person name="Wang Q."/>
            <person name="Zhang B."/>
            <person name="Ji P."/>
            <person name="Sakyi L.B."/>
            <person name="Cui X."/>
            <person name="Yuan T."/>
            <person name="Jiang B."/>
            <person name="Yang W."/>
            <person name="Lam T.T.-Y."/>
            <person name="Chang Q."/>
            <person name="Ding S."/>
            <person name="Wang X."/>
            <person name="Zhu J."/>
            <person name="Ruan X."/>
            <person name="Zhao L."/>
            <person name="Wei J."/>
            <person name="Que T."/>
            <person name="Du C."/>
            <person name="Cheng J."/>
            <person name="Dai P."/>
            <person name="Han X."/>
            <person name="Huang E."/>
            <person name="Gao Y."/>
            <person name="Liu J."/>
            <person name="Shao H."/>
            <person name="Ye R."/>
            <person name="Li L."/>
            <person name="Wei W."/>
            <person name="Wang X."/>
            <person name="Wang C."/>
            <person name="Huo Q."/>
            <person name="Li W."/>
            <person name="Guo W."/>
            <person name="Chen H."/>
            <person name="Chen S."/>
            <person name="Zhou L."/>
            <person name="Zhou L."/>
            <person name="Ni X."/>
            <person name="Tian J."/>
            <person name="Zhou Y."/>
            <person name="Sheng Y."/>
            <person name="Liu T."/>
            <person name="Pan Y."/>
            <person name="Xia L."/>
            <person name="Li J."/>
            <person name="Zhao F."/>
            <person name="Cao W."/>
        </authorList>
    </citation>
    <scope>NUCLEOTIDE SEQUENCE</scope>
    <source>
        <strain evidence="3">Rmic-2018</strain>
        <tissue evidence="3">Larvae</tissue>
    </source>
</reference>
<evidence type="ECO:0000259" key="2">
    <source>
        <dbReference type="Pfam" id="PF21355"/>
    </source>
</evidence>
<reference evidence="3" key="1">
    <citation type="journal article" date="2020" name="Cell">
        <title>Large-Scale Comparative Analyses of Tick Genomes Elucidate Their Genetic Diversity and Vector Capacities.</title>
        <authorList>
            <consortium name="Tick Genome and Microbiome Consortium (TIGMIC)"/>
            <person name="Jia N."/>
            <person name="Wang J."/>
            <person name="Shi W."/>
            <person name="Du L."/>
            <person name="Sun Y."/>
            <person name="Zhan W."/>
            <person name="Jiang J.F."/>
            <person name="Wang Q."/>
            <person name="Zhang B."/>
            <person name="Ji P."/>
            <person name="Bell-Sakyi L."/>
            <person name="Cui X.M."/>
            <person name="Yuan T.T."/>
            <person name="Jiang B.G."/>
            <person name="Yang W.F."/>
            <person name="Lam T.T."/>
            <person name="Chang Q.C."/>
            <person name="Ding S.J."/>
            <person name="Wang X.J."/>
            <person name="Zhu J.G."/>
            <person name="Ruan X.D."/>
            <person name="Zhao L."/>
            <person name="Wei J.T."/>
            <person name="Ye R.Z."/>
            <person name="Que T.C."/>
            <person name="Du C.H."/>
            <person name="Zhou Y.H."/>
            <person name="Cheng J.X."/>
            <person name="Dai P.F."/>
            <person name="Guo W.B."/>
            <person name="Han X.H."/>
            <person name="Huang E.J."/>
            <person name="Li L.F."/>
            <person name="Wei W."/>
            <person name="Gao Y.C."/>
            <person name="Liu J.Z."/>
            <person name="Shao H.Z."/>
            <person name="Wang X."/>
            <person name="Wang C.C."/>
            <person name="Yang T.C."/>
            <person name="Huo Q.B."/>
            <person name="Li W."/>
            <person name="Chen H.Y."/>
            <person name="Chen S.E."/>
            <person name="Zhou L.G."/>
            <person name="Ni X.B."/>
            <person name="Tian J.H."/>
            <person name="Sheng Y."/>
            <person name="Liu T."/>
            <person name="Pan Y.S."/>
            <person name="Xia L.Y."/>
            <person name="Li J."/>
            <person name="Zhao F."/>
            <person name="Cao W.C."/>
        </authorList>
    </citation>
    <scope>NUCLEOTIDE SEQUENCE</scope>
    <source>
        <strain evidence="3">Rmic-2018</strain>
    </source>
</reference>
<evidence type="ECO:0000313" key="3">
    <source>
        <dbReference type="EMBL" id="KAH8033833.1"/>
    </source>
</evidence>
<dbReference type="AlphaFoldDB" id="A0A9J6EHC5"/>
<organism evidence="3 4">
    <name type="scientific">Rhipicephalus microplus</name>
    <name type="common">Cattle tick</name>
    <name type="synonym">Boophilus microplus</name>
    <dbReference type="NCBI Taxonomy" id="6941"/>
    <lineage>
        <taxon>Eukaryota</taxon>
        <taxon>Metazoa</taxon>
        <taxon>Ecdysozoa</taxon>
        <taxon>Arthropoda</taxon>
        <taxon>Chelicerata</taxon>
        <taxon>Arachnida</taxon>
        <taxon>Acari</taxon>
        <taxon>Parasitiformes</taxon>
        <taxon>Ixodida</taxon>
        <taxon>Ixodoidea</taxon>
        <taxon>Ixodidae</taxon>
        <taxon>Rhipicephalinae</taxon>
        <taxon>Rhipicephalus</taxon>
        <taxon>Boophilus</taxon>
    </lineage>
</organism>
<dbReference type="Pfam" id="PF21355">
    <property type="entry name" value="TRAF-mep_MATH"/>
    <property type="match status" value="1"/>
</dbReference>